<evidence type="ECO:0000313" key="2">
    <source>
        <dbReference type="EMBL" id="EOA90397.1"/>
    </source>
</evidence>
<accession>R0KRF7</accession>
<keyword evidence="1" id="KW-1133">Transmembrane helix</keyword>
<dbReference type="EMBL" id="KB908493">
    <property type="protein sequence ID" value="EOA90397.1"/>
    <property type="molecule type" value="Genomic_DNA"/>
</dbReference>
<keyword evidence="1" id="KW-0812">Transmembrane</keyword>
<dbReference type="Proteomes" id="UP000016935">
    <property type="component" value="Unassembled WGS sequence"/>
</dbReference>
<sequence>MAITNTSSTVQGIFSLHVITAGCSIILFLAAIALFARQVTGGPARPRMFMPFWQSTGKGHSAAATHFFVISGLFCLLLAYSTQSAIVALQSRFPGSSFAITPAYSYPRYTSAYGYNPDIPYAKIISILSFLYQCACILLQACIVGGIWILANHMHSNGTHIPEPGFLSLVLNAFWLVAIVGLGLASWIVGLARRGSGNSASAYPEMVQRDYTARTLYVTYVAVVITASMSVTIEAVLCWIGMRKHGRVGNRFQAPLTRLIALVTPLVWIRNCFSIAQIVIIYYNVTNWSRTTNQALAFLFIIFGELCDLGILAVLLLGAWSFGRRDEVPEGAVKEVRYSESVVRDDIAR</sequence>
<evidence type="ECO:0000256" key="1">
    <source>
        <dbReference type="SAM" id="Phobius"/>
    </source>
</evidence>
<dbReference type="HOGENOM" id="CLU_816716_0_0_1"/>
<feature type="transmembrane region" description="Helical" evidence="1">
    <location>
        <begin position="295"/>
        <end position="317"/>
    </location>
</feature>
<keyword evidence="1" id="KW-0472">Membrane</keyword>
<reference evidence="2 3" key="2">
    <citation type="journal article" date="2013" name="PLoS Genet.">
        <title>Comparative genome structure, secondary metabolite, and effector coding capacity across Cochliobolus pathogens.</title>
        <authorList>
            <person name="Condon B.J."/>
            <person name="Leng Y."/>
            <person name="Wu D."/>
            <person name="Bushley K.E."/>
            <person name="Ohm R.A."/>
            <person name="Otillar R."/>
            <person name="Martin J."/>
            <person name="Schackwitz W."/>
            <person name="Grimwood J."/>
            <person name="MohdZainudin N."/>
            <person name="Xue C."/>
            <person name="Wang R."/>
            <person name="Manning V.A."/>
            <person name="Dhillon B."/>
            <person name="Tu Z.J."/>
            <person name="Steffenson B.J."/>
            <person name="Salamov A."/>
            <person name="Sun H."/>
            <person name="Lowry S."/>
            <person name="LaButti K."/>
            <person name="Han J."/>
            <person name="Copeland A."/>
            <person name="Lindquist E."/>
            <person name="Barry K."/>
            <person name="Schmutz J."/>
            <person name="Baker S.E."/>
            <person name="Ciuffetti L.M."/>
            <person name="Grigoriev I.V."/>
            <person name="Zhong S."/>
            <person name="Turgeon B.G."/>
        </authorList>
    </citation>
    <scope>NUCLEOTIDE SEQUENCE [LARGE SCALE GENOMIC DNA]</scope>
    <source>
        <strain evidence="3">28A</strain>
    </source>
</reference>
<dbReference type="GeneID" id="19395989"/>
<dbReference type="AlphaFoldDB" id="R0KRF7"/>
<protein>
    <submittedName>
        <fullName evidence="2">Uncharacterized protein</fullName>
    </submittedName>
</protein>
<feature type="transmembrane region" description="Helical" evidence="1">
    <location>
        <begin position="166"/>
        <end position="189"/>
    </location>
</feature>
<gene>
    <name evidence="2" type="ORF">SETTUDRAFT_126424</name>
</gene>
<feature type="transmembrane region" description="Helical" evidence="1">
    <location>
        <begin position="12"/>
        <end position="36"/>
    </location>
</feature>
<feature type="transmembrane region" description="Helical" evidence="1">
    <location>
        <begin position="130"/>
        <end position="154"/>
    </location>
</feature>
<feature type="transmembrane region" description="Helical" evidence="1">
    <location>
        <begin position="217"/>
        <end position="239"/>
    </location>
</feature>
<feature type="transmembrane region" description="Helical" evidence="1">
    <location>
        <begin position="259"/>
        <end position="283"/>
    </location>
</feature>
<reference evidence="2 3" key="1">
    <citation type="journal article" date="2012" name="PLoS Pathog.">
        <title>Diverse lifestyles and strategies of plant pathogenesis encoded in the genomes of eighteen Dothideomycetes fungi.</title>
        <authorList>
            <person name="Ohm R.A."/>
            <person name="Feau N."/>
            <person name="Henrissat B."/>
            <person name="Schoch C.L."/>
            <person name="Horwitz B.A."/>
            <person name="Barry K.W."/>
            <person name="Condon B.J."/>
            <person name="Copeland A.C."/>
            <person name="Dhillon B."/>
            <person name="Glaser F."/>
            <person name="Hesse C.N."/>
            <person name="Kosti I."/>
            <person name="LaButti K."/>
            <person name="Lindquist E.A."/>
            <person name="Lucas S."/>
            <person name="Salamov A.A."/>
            <person name="Bradshaw R.E."/>
            <person name="Ciuffetti L."/>
            <person name="Hamelin R.C."/>
            <person name="Kema G.H.J."/>
            <person name="Lawrence C."/>
            <person name="Scott J.A."/>
            <person name="Spatafora J.W."/>
            <person name="Turgeon B.G."/>
            <person name="de Wit P.J.G.M."/>
            <person name="Zhong S."/>
            <person name="Goodwin S.B."/>
            <person name="Grigoriev I.V."/>
        </authorList>
    </citation>
    <scope>NUCLEOTIDE SEQUENCE [LARGE SCALE GENOMIC DNA]</scope>
    <source>
        <strain evidence="3">28A</strain>
    </source>
</reference>
<dbReference type="RefSeq" id="XP_008022254.1">
    <property type="nucleotide sequence ID" value="XM_008024063.1"/>
</dbReference>
<feature type="transmembrane region" description="Helical" evidence="1">
    <location>
        <begin position="57"/>
        <end position="80"/>
    </location>
</feature>
<evidence type="ECO:0000313" key="3">
    <source>
        <dbReference type="Proteomes" id="UP000016935"/>
    </source>
</evidence>
<dbReference type="OrthoDB" id="3640947at2759"/>
<keyword evidence="3" id="KW-1185">Reference proteome</keyword>
<proteinExistence type="predicted"/>
<organism evidence="2 3">
    <name type="scientific">Exserohilum turcicum (strain 28A)</name>
    <name type="common">Northern leaf blight fungus</name>
    <name type="synonym">Setosphaeria turcica</name>
    <dbReference type="NCBI Taxonomy" id="671987"/>
    <lineage>
        <taxon>Eukaryota</taxon>
        <taxon>Fungi</taxon>
        <taxon>Dikarya</taxon>
        <taxon>Ascomycota</taxon>
        <taxon>Pezizomycotina</taxon>
        <taxon>Dothideomycetes</taxon>
        <taxon>Pleosporomycetidae</taxon>
        <taxon>Pleosporales</taxon>
        <taxon>Pleosporineae</taxon>
        <taxon>Pleosporaceae</taxon>
        <taxon>Exserohilum</taxon>
    </lineage>
</organism>
<name>R0KRF7_EXST2</name>